<reference evidence="2" key="1">
    <citation type="submission" date="2020-08" db="EMBL/GenBank/DDBJ databases">
        <title>Multicomponent nature underlies the extraordinary mechanical properties of spider dragline silk.</title>
        <authorList>
            <person name="Kono N."/>
            <person name="Nakamura H."/>
            <person name="Mori M."/>
            <person name="Yoshida Y."/>
            <person name="Ohtoshi R."/>
            <person name="Malay A.D."/>
            <person name="Moran D.A.P."/>
            <person name="Tomita M."/>
            <person name="Numata K."/>
            <person name="Arakawa K."/>
        </authorList>
    </citation>
    <scope>NUCLEOTIDE SEQUENCE</scope>
</reference>
<name>A0A8X6UKB0_NEPPI</name>
<comment type="caution">
    <text evidence="2">The sequence shown here is derived from an EMBL/GenBank/DDBJ whole genome shotgun (WGS) entry which is preliminary data.</text>
</comment>
<sequence length="118" mass="13223">MQGSSQLRHSGRSSLASYPSCQRMQPQTLHVGYMQSSQMDPSYFNIKQSLLLVASLTCLPPTSCHAALPICCFPGIPTYYLMNALDLQPLKVSFHVSFYGTICTRSMRREKSNGKRKD</sequence>
<keyword evidence="3" id="KW-1185">Reference proteome</keyword>
<dbReference type="Proteomes" id="UP000887013">
    <property type="component" value="Unassembled WGS sequence"/>
</dbReference>
<organism evidence="2 3">
    <name type="scientific">Nephila pilipes</name>
    <name type="common">Giant wood spider</name>
    <name type="synonym">Nephila maculata</name>
    <dbReference type="NCBI Taxonomy" id="299642"/>
    <lineage>
        <taxon>Eukaryota</taxon>
        <taxon>Metazoa</taxon>
        <taxon>Ecdysozoa</taxon>
        <taxon>Arthropoda</taxon>
        <taxon>Chelicerata</taxon>
        <taxon>Arachnida</taxon>
        <taxon>Araneae</taxon>
        <taxon>Araneomorphae</taxon>
        <taxon>Entelegynae</taxon>
        <taxon>Araneoidea</taxon>
        <taxon>Nephilidae</taxon>
        <taxon>Nephila</taxon>
    </lineage>
</organism>
<accession>A0A8X6UKB0</accession>
<proteinExistence type="predicted"/>
<gene>
    <name evidence="2" type="ORF">NPIL_353621</name>
</gene>
<feature type="region of interest" description="Disordered" evidence="1">
    <location>
        <begin position="1"/>
        <end position="21"/>
    </location>
</feature>
<evidence type="ECO:0000313" key="3">
    <source>
        <dbReference type="Proteomes" id="UP000887013"/>
    </source>
</evidence>
<dbReference type="AlphaFoldDB" id="A0A8X6UKB0"/>
<evidence type="ECO:0000256" key="1">
    <source>
        <dbReference type="SAM" id="MobiDB-lite"/>
    </source>
</evidence>
<protein>
    <submittedName>
        <fullName evidence="2">Uncharacterized protein</fullName>
    </submittedName>
</protein>
<dbReference type="EMBL" id="BMAW01129374">
    <property type="protein sequence ID" value="GFU30164.1"/>
    <property type="molecule type" value="Genomic_DNA"/>
</dbReference>
<evidence type="ECO:0000313" key="2">
    <source>
        <dbReference type="EMBL" id="GFU30164.1"/>
    </source>
</evidence>
<dbReference type="OrthoDB" id="5954824at2759"/>